<evidence type="ECO:0000256" key="9">
    <source>
        <dbReference type="ARBA" id="ARBA00040505"/>
    </source>
</evidence>
<dbReference type="InterPro" id="IPR050249">
    <property type="entry name" value="Pseudomonas-type_ThrB"/>
</dbReference>
<keyword evidence="4" id="KW-0808">Transferase</keyword>
<evidence type="ECO:0000259" key="10">
    <source>
        <dbReference type="Pfam" id="PF01636"/>
    </source>
</evidence>
<evidence type="ECO:0000256" key="6">
    <source>
        <dbReference type="ARBA" id="ARBA00036820"/>
    </source>
</evidence>
<feature type="domain" description="Aminoglycoside phosphotransferase" evidence="10">
    <location>
        <begin position="16"/>
        <end position="90"/>
    </location>
</feature>
<reference evidence="12" key="1">
    <citation type="submission" date="2013-09" db="EMBL/GenBank/DDBJ databases">
        <title>The Genome Sequence of Anopheles maculatus species B.</title>
        <authorList>
            <consortium name="The Broad Institute Genomics Platform"/>
            <person name="Neafsey D.E."/>
            <person name="Besansky N."/>
            <person name="Howell P."/>
            <person name="Walton C."/>
            <person name="Young S.K."/>
            <person name="Zeng Q."/>
            <person name="Gargeya S."/>
            <person name="Fitzgerald M."/>
            <person name="Haas B."/>
            <person name="Abouelleil A."/>
            <person name="Allen A.W."/>
            <person name="Alvarado L."/>
            <person name="Arachchi H.M."/>
            <person name="Berlin A.M."/>
            <person name="Chapman S.B."/>
            <person name="Gainer-Dewar J."/>
            <person name="Goldberg J."/>
            <person name="Griggs A."/>
            <person name="Gujja S."/>
            <person name="Hansen M."/>
            <person name="Howarth C."/>
            <person name="Imamovic A."/>
            <person name="Ireland A."/>
            <person name="Larimer J."/>
            <person name="McCowan C."/>
            <person name="Murphy C."/>
            <person name="Pearson M."/>
            <person name="Poon T.W."/>
            <person name="Priest M."/>
            <person name="Roberts A."/>
            <person name="Saif S."/>
            <person name="Shea T."/>
            <person name="Sisk P."/>
            <person name="Sykes S."/>
            <person name="Wortman J."/>
            <person name="Nusbaum C."/>
            <person name="Birren B."/>
        </authorList>
    </citation>
    <scope>NUCLEOTIDE SEQUENCE [LARGE SCALE GENOMIC DNA]</scope>
    <source>
        <strain evidence="12">maculatus3</strain>
    </source>
</reference>
<evidence type="ECO:0000256" key="5">
    <source>
        <dbReference type="ARBA" id="ARBA00022777"/>
    </source>
</evidence>
<dbReference type="AlphaFoldDB" id="A0A182SS85"/>
<comment type="similarity">
    <text evidence="2">Belongs to the aminoglycoside phosphotransferase family.</text>
</comment>
<dbReference type="GO" id="GO:0005737">
    <property type="term" value="C:cytoplasm"/>
    <property type="evidence" value="ECO:0007669"/>
    <property type="project" value="UniProtKB-SubCell"/>
</dbReference>
<name>A0A182SS85_9DIPT</name>
<organism evidence="11 12">
    <name type="scientific">Anopheles maculatus</name>
    <dbReference type="NCBI Taxonomy" id="74869"/>
    <lineage>
        <taxon>Eukaryota</taxon>
        <taxon>Metazoa</taxon>
        <taxon>Ecdysozoa</taxon>
        <taxon>Arthropoda</taxon>
        <taxon>Hexapoda</taxon>
        <taxon>Insecta</taxon>
        <taxon>Pterygota</taxon>
        <taxon>Neoptera</taxon>
        <taxon>Endopterygota</taxon>
        <taxon>Diptera</taxon>
        <taxon>Nematocera</taxon>
        <taxon>Culicoidea</taxon>
        <taxon>Culicidae</taxon>
        <taxon>Anophelinae</taxon>
        <taxon>Anopheles</taxon>
        <taxon>Anopheles maculatus group</taxon>
    </lineage>
</organism>
<dbReference type="EnsemblMetazoa" id="AMAM012360-RA">
    <property type="protein sequence ID" value="AMAM012360-PA"/>
    <property type="gene ID" value="AMAM012360"/>
</dbReference>
<evidence type="ECO:0000256" key="2">
    <source>
        <dbReference type="ARBA" id="ARBA00006219"/>
    </source>
</evidence>
<dbReference type="EC" id="2.7.1.81" evidence="8"/>
<evidence type="ECO:0000256" key="4">
    <source>
        <dbReference type="ARBA" id="ARBA00022679"/>
    </source>
</evidence>
<dbReference type="InterPro" id="IPR002575">
    <property type="entry name" value="Aminoglycoside_PTrfase"/>
</dbReference>
<dbReference type="GO" id="GO:0047992">
    <property type="term" value="F:hydroxylysine kinase activity"/>
    <property type="evidence" value="ECO:0007669"/>
    <property type="project" value="UniProtKB-EC"/>
</dbReference>
<proteinExistence type="inferred from homology"/>
<evidence type="ECO:0000256" key="8">
    <source>
        <dbReference type="ARBA" id="ARBA00038873"/>
    </source>
</evidence>
<accession>A0A182SS85</accession>
<reference evidence="11" key="2">
    <citation type="submission" date="2020-05" db="UniProtKB">
        <authorList>
            <consortium name="EnsemblMetazoa"/>
        </authorList>
    </citation>
    <scope>IDENTIFICATION</scope>
    <source>
        <strain evidence="11">maculatus3</strain>
    </source>
</reference>
<protein>
    <recommendedName>
        <fullName evidence="9">Hydroxylysine kinase</fullName>
        <ecNumber evidence="8">2.7.1.81</ecNumber>
    </recommendedName>
</protein>
<comment type="catalytic activity">
    <reaction evidence="6">
        <text>(5R)-5-hydroxy-L-lysine + GTP = (5R)-5-phosphooxy-L-lysine + GDP + H(+)</text>
        <dbReference type="Rhea" id="RHEA:19049"/>
        <dbReference type="ChEBI" id="CHEBI:15378"/>
        <dbReference type="ChEBI" id="CHEBI:37565"/>
        <dbReference type="ChEBI" id="CHEBI:57882"/>
        <dbReference type="ChEBI" id="CHEBI:58189"/>
        <dbReference type="ChEBI" id="CHEBI:58357"/>
        <dbReference type="EC" id="2.7.1.81"/>
    </reaction>
</comment>
<evidence type="ECO:0000256" key="3">
    <source>
        <dbReference type="ARBA" id="ARBA00022490"/>
    </source>
</evidence>
<keyword evidence="5" id="KW-0418">Kinase</keyword>
<keyword evidence="3" id="KW-0963">Cytoplasm</keyword>
<evidence type="ECO:0000313" key="11">
    <source>
        <dbReference type="EnsemblMetazoa" id="AMAM012360-PA"/>
    </source>
</evidence>
<sequence>MKIANSLDSGDESFFHAQNEIMLHLNKRGIKCPVPVQNIYAKYHSIETLGESKHVVRLLEYIPGKVFHGVPHPDSLFYQAGQFIARIDSALKVSTNCAIMLTIQFSLQSVTKVVHRRLMTLSWFENAPKPVRSWFECDIDS</sequence>
<keyword evidence="12" id="KW-1185">Reference proteome</keyword>
<evidence type="ECO:0000256" key="1">
    <source>
        <dbReference type="ARBA" id="ARBA00004496"/>
    </source>
</evidence>
<dbReference type="SUPFAM" id="SSF56112">
    <property type="entry name" value="Protein kinase-like (PK-like)"/>
    <property type="match status" value="1"/>
</dbReference>
<dbReference type="Proteomes" id="UP000075901">
    <property type="component" value="Unassembled WGS sequence"/>
</dbReference>
<dbReference type="VEuPathDB" id="VectorBase:AMAM012360"/>
<dbReference type="PANTHER" id="PTHR21064">
    <property type="entry name" value="AMINOGLYCOSIDE PHOSPHOTRANSFERASE DOMAIN-CONTAINING PROTEIN-RELATED"/>
    <property type="match status" value="1"/>
</dbReference>
<dbReference type="PANTHER" id="PTHR21064:SF1">
    <property type="entry name" value="HYDROXYLYSINE KINASE"/>
    <property type="match status" value="1"/>
</dbReference>
<comment type="subcellular location">
    <subcellularLocation>
        <location evidence="1">Cytoplasm</location>
    </subcellularLocation>
</comment>
<comment type="function">
    <text evidence="7">Catalyzes the GTP-dependent phosphorylation of 5-hydroxy-L-lysine.</text>
</comment>
<dbReference type="InterPro" id="IPR011009">
    <property type="entry name" value="Kinase-like_dom_sf"/>
</dbReference>
<evidence type="ECO:0000256" key="7">
    <source>
        <dbReference type="ARBA" id="ARBA00037368"/>
    </source>
</evidence>
<dbReference type="Pfam" id="PF01636">
    <property type="entry name" value="APH"/>
    <property type="match status" value="1"/>
</dbReference>
<evidence type="ECO:0000313" key="12">
    <source>
        <dbReference type="Proteomes" id="UP000075901"/>
    </source>
</evidence>